<protein>
    <recommendedName>
        <fullName evidence="1">Baseplate structural protein Gp10 C-terminal domain-containing protein</fullName>
    </recommendedName>
</protein>
<accession>A0A5S9HX44</accession>
<sequence length="722" mass="79398">MYDLKNSGLSLRTIKPKDLGQFATDLNHNFMTILNVVGFKGMPGQSIKGDTGIGTRGTKWFFVSTRITQFTSKYGLTGGGQVTIPFLNTAMSSNQVQFAETVGIPTGDSFVNGDMIVLISGQVAQLNISGTTPTWIDTGVTFEQAIGLTEDRVREIITSMIGSPSDADSVFRRFSAVAKNHTDASPGVNNALNSDSLLDIPTSDSGIGVPFANNYFVAPKEQTIGLNTHLCLLAGSPQKYHKLVQQTQEALTNQYVPGVDDFTAGIFLQSSYKNGIIMGHRDSATMKDFMRMYRTASSLILTSHYSPNLVDYSELQMSKSDILLRATNKVTINSSELIYQGGKLTTNHFDYLNNVANIGAGNDSYSLNIYSKAGVYLRNIKNANFLSTNSDGKIQALYTLVTTIATSATDTQIPTAKALRTIYDEIKKSLANHNKRISSLENADTSNIFKARDYYPQAQTVSLNSIHTEGNYIISGNDTNVSALPPTLNNDIPKDEQLEYHVNVYGIKTQQVNSLKQVLSVRVDTASQRNHPTYFRFANGSIGSNTFTWSSWQRLLTQVDVSPIDSLLTRIIELERKTAVFQFDGGIVLWNKPANEIPDGWREVIDWRGRVPVGYDFTQAEFNEIGKKGGEKTHKLTNDETPTHQHDMHLMEGAHYDTDTKQYAGSGAVTSNTTLTNKLDVKKTENAGGGKAHNNLQPYRVVMFIEYVGDSGGTLAIDRTIS</sequence>
<dbReference type="Pfam" id="PF21939">
    <property type="entry name" value="Gp10_C"/>
    <property type="match status" value="1"/>
</dbReference>
<dbReference type="GeneID" id="55802813"/>
<dbReference type="EMBL" id="AP019524">
    <property type="protein sequence ID" value="BBI90400.1"/>
    <property type="molecule type" value="Genomic_DNA"/>
</dbReference>
<proteinExistence type="predicted"/>
<dbReference type="InterPro" id="IPR053827">
    <property type="entry name" value="Gp10_C"/>
</dbReference>
<evidence type="ECO:0000313" key="3">
    <source>
        <dbReference type="Proteomes" id="UP000422648"/>
    </source>
</evidence>
<keyword evidence="3" id="KW-1185">Reference proteome</keyword>
<feature type="domain" description="Baseplate structural protein Gp10 C-terminal" evidence="1">
    <location>
        <begin position="608"/>
        <end position="703"/>
    </location>
</feature>
<dbReference type="CDD" id="cd22641">
    <property type="entry name" value="C24-like"/>
    <property type="match status" value="1"/>
</dbReference>
<dbReference type="SUPFAM" id="SSF88874">
    <property type="entry name" value="Receptor-binding domain of short tail fibre protein gp12"/>
    <property type="match status" value="1"/>
</dbReference>
<dbReference type="RefSeq" id="YP_009873692.1">
    <property type="nucleotide sequence ID" value="NC_049340.1"/>
</dbReference>
<dbReference type="Proteomes" id="UP000422648">
    <property type="component" value="Segment"/>
</dbReference>
<dbReference type="KEGG" id="vg:55802813"/>
<organism evidence="2 3">
    <name type="scientific">Tenacibaculum phage PTm1</name>
    <dbReference type="NCBI Taxonomy" id="2547425"/>
    <lineage>
        <taxon>Viruses</taxon>
        <taxon>Duplodnaviria</taxon>
        <taxon>Heunggongvirae</taxon>
        <taxon>Uroviricota</taxon>
        <taxon>Caudoviricetes</taxon>
        <taxon>Shirahamavirus</taxon>
        <taxon>Shirahamavirus PTm1</taxon>
    </lineage>
</organism>
<name>A0A5S9HX44_9CAUD</name>
<evidence type="ECO:0000313" key="2">
    <source>
        <dbReference type="EMBL" id="BBI90400.1"/>
    </source>
</evidence>
<reference evidence="2 3" key="1">
    <citation type="journal article" date="2019" name="Arch. Virol.">
        <title>A novel jumbo Tenacibaculum maritimum lytic phage with head-fiber-like appendages.</title>
        <authorList>
            <person name="Kawato Y."/>
            <person name="Istiqomah I."/>
            <person name="Gaafar A.Y."/>
            <person name="Hanaoka M."/>
            <person name="Ishimaru K."/>
            <person name="Yasuike M."/>
            <person name="Nishiki I."/>
            <person name="Nakamura Y."/>
            <person name="Fujiwara A."/>
            <person name="Nakai T."/>
        </authorList>
    </citation>
    <scope>NUCLEOTIDE SEQUENCE [LARGE SCALE GENOMIC DNA]</scope>
    <source>
        <strain evidence="2 3">PTm1</strain>
    </source>
</reference>
<evidence type="ECO:0000259" key="1">
    <source>
        <dbReference type="Pfam" id="PF21939"/>
    </source>
</evidence>